<name>A0AA86T5K4_9FABA</name>
<reference evidence="12" key="1">
    <citation type="submission" date="2023-10" db="EMBL/GenBank/DDBJ databases">
        <authorList>
            <person name="Domelevo Entfellner J.-B."/>
        </authorList>
    </citation>
    <scope>NUCLEOTIDE SEQUENCE</scope>
</reference>
<dbReference type="PANTHER" id="PTHR46213">
    <property type="entry name" value="TRANSCRIPTIONAL ACTIVATOR DEMETER"/>
    <property type="match status" value="1"/>
</dbReference>
<dbReference type="InterPro" id="IPR023170">
    <property type="entry name" value="HhH_base_excis_C"/>
</dbReference>
<evidence type="ECO:0000256" key="6">
    <source>
        <dbReference type="ARBA" id="ARBA00023004"/>
    </source>
</evidence>
<dbReference type="InterPro" id="IPR028925">
    <property type="entry name" value="RRM_DME"/>
</dbReference>
<evidence type="ECO:0000256" key="1">
    <source>
        <dbReference type="ARBA" id="ARBA00001966"/>
    </source>
</evidence>
<evidence type="ECO:0000256" key="10">
    <source>
        <dbReference type="SAM" id="MobiDB-lite"/>
    </source>
</evidence>
<dbReference type="InterPro" id="IPR011257">
    <property type="entry name" value="DNA_glycosylase"/>
</dbReference>
<dbReference type="GO" id="GO:0019104">
    <property type="term" value="F:DNA N-glycosylase activity"/>
    <property type="evidence" value="ECO:0007669"/>
    <property type="project" value="InterPro"/>
</dbReference>
<dbReference type="AlphaFoldDB" id="A0AA86T5K4"/>
<evidence type="ECO:0000256" key="2">
    <source>
        <dbReference type="ARBA" id="ARBA00004123"/>
    </source>
</evidence>
<dbReference type="GO" id="GO:0006284">
    <property type="term" value="P:base-excision repair"/>
    <property type="evidence" value="ECO:0007669"/>
    <property type="project" value="InterPro"/>
</dbReference>
<dbReference type="EMBL" id="OY731404">
    <property type="protein sequence ID" value="CAJ1968743.1"/>
    <property type="molecule type" value="Genomic_DNA"/>
</dbReference>
<dbReference type="Proteomes" id="UP001189624">
    <property type="component" value="Chromosome 7"/>
</dbReference>
<dbReference type="Pfam" id="PF15628">
    <property type="entry name" value="RRM_DME"/>
    <property type="match status" value="1"/>
</dbReference>
<evidence type="ECO:0000256" key="3">
    <source>
        <dbReference type="ARBA" id="ARBA00005646"/>
    </source>
</evidence>
<dbReference type="SMART" id="SM00478">
    <property type="entry name" value="ENDO3c"/>
    <property type="match status" value="1"/>
</dbReference>
<dbReference type="GO" id="GO:0141166">
    <property type="term" value="P:chromosomal 5-methylcytosine DNA demethylation pathway"/>
    <property type="evidence" value="ECO:0007669"/>
    <property type="project" value="InterPro"/>
</dbReference>
<keyword evidence="8" id="KW-0238">DNA-binding</keyword>
<feature type="compositionally biased region" description="Basic and acidic residues" evidence="10">
    <location>
        <begin position="366"/>
        <end position="378"/>
    </location>
</feature>
<feature type="compositionally biased region" description="Basic and acidic residues" evidence="10">
    <location>
        <begin position="915"/>
        <end position="924"/>
    </location>
</feature>
<protein>
    <recommendedName>
        <fullName evidence="11">HhH-GPD domain-containing protein</fullName>
    </recommendedName>
</protein>
<evidence type="ECO:0000259" key="11">
    <source>
        <dbReference type="SMART" id="SM00478"/>
    </source>
</evidence>
<organism evidence="12 13">
    <name type="scientific">Sphenostylis stenocarpa</name>
    <dbReference type="NCBI Taxonomy" id="92480"/>
    <lineage>
        <taxon>Eukaryota</taxon>
        <taxon>Viridiplantae</taxon>
        <taxon>Streptophyta</taxon>
        <taxon>Embryophyta</taxon>
        <taxon>Tracheophyta</taxon>
        <taxon>Spermatophyta</taxon>
        <taxon>Magnoliopsida</taxon>
        <taxon>eudicotyledons</taxon>
        <taxon>Gunneridae</taxon>
        <taxon>Pentapetalae</taxon>
        <taxon>rosids</taxon>
        <taxon>fabids</taxon>
        <taxon>Fabales</taxon>
        <taxon>Fabaceae</taxon>
        <taxon>Papilionoideae</taxon>
        <taxon>50 kb inversion clade</taxon>
        <taxon>NPAAA clade</taxon>
        <taxon>indigoferoid/millettioid clade</taxon>
        <taxon>Phaseoleae</taxon>
        <taxon>Sphenostylis</taxon>
    </lineage>
</organism>
<feature type="compositionally biased region" description="Polar residues" evidence="10">
    <location>
        <begin position="935"/>
        <end position="951"/>
    </location>
</feature>
<feature type="region of interest" description="Disordered" evidence="10">
    <location>
        <begin position="338"/>
        <end position="380"/>
    </location>
</feature>
<dbReference type="PANTHER" id="PTHR46213:SF26">
    <property type="entry name" value="HHH-GPD BASE EXCISION DNA REPAIR FAMILY PROTEIN"/>
    <property type="match status" value="1"/>
</dbReference>
<comment type="subcellular location">
    <subcellularLocation>
        <location evidence="2">Nucleus</location>
    </subcellularLocation>
</comment>
<feature type="domain" description="HhH-GPD" evidence="11">
    <location>
        <begin position="391"/>
        <end position="557"/>
    </location>
</feature>
<accession>A0AA86T5K4</accession>
<evidence type="ECO:0000256" key="4">
    <source>
        <dbReference type="ARBA" id="ARBA00022485"/>
    </source>
</evidence>
<feature type="region of interest" description="Disordered" evidence="10">
    <location>
        <begin position="246"/>
        <end position="271"/>
    </location>
</feature>
<keyword evidence="6" id="KW-0408">Iron</keyword>
<evidence type="ECO:0000313" key="13">
    <source>
        <dbReference type="Proteomes" id="UP001189624"/>
    </source>
</evidence>
<comment type="cofactor">
    <cofactor evidence="1">
        <name>[4Fe-4S] cluster</name>
        <dbReference type="ChEBI" id="CHEBI:49883"/>
    </cofactor>
</comment>
<evidence type="ECO:0000256" key="9">
    <source>
        <dbReference type="ARBA" id="ARBA00023242"/>
    </source>
</evidence>
<comment type="similarity">
    <text evidence="3">Belongs to the DNA glycosylase family. DEMETER subfamily.</text>
</comment>
<dbReference type="GO" id="GO:0051539">
    <property type="term" value="F:4 iron, 4 sulfur cluster binding"/>
    <property type="evidence" value="ECO:0007669"/>
    <property type="project" value="UniProtKB-KW"/>
</dbReference>
<proteinExistence type="inferred from homology"/>
<evidence type="ECO:0000256" key="5">
    <source>
        <dbReference type="ARBA" id="ARBA00022723"/>
    </source>
</evidence>
<dbReference type="SUPFAM" id="SSF48150">
    <property type="entry name" value="DNA-glycosylase"/>
    <property type="match status" value="1"/>
</dbReference>
<evidence type="ECO:0000256" key="7">
    <source>
        <dbReference type="ARBA" id="ARBA00023014"/>
    </source>
</evidence>
<keyword evidence="7" id="KW-0411">Iron-sulfur</keyword>
<feature type="compositionally biased region" description="Polar residues" evidence="10">
    <location>
        <begin position="351"/>
        <end position="362"/>
    </location>
</feature>
<feature type="region of interest" description="Disordered" evidence="10">
    <location>
        <begin position="909"/>
        <end position="951"/>
    </location>
</feature>
<dbReference type="GO" id="GO:0035514">
    <property type="term" value="F:DNA demethylase activity"/>
    <property type="evidence" value="ECO:0007669"/>
    <property type="project" value="InterPro"/>
</dbReference>
<gene>
    <name evidence="12" type="ORF">AYBTSS11_LOCUS21880</name>
</gene>
<evidence type="ECO:0000256" key="8">
    <source>
        <dbReference type="ARBA" id="ARBA00023125"/>
    </source>
</evidence>
<dbReference type="Gene3D" id="1.10.1670.10">
    <property type="entry name" value="Helix-hairpin-Helix base-excision DNA repair enzymes (C-terminal)"/>
    <property type="match status" value="1"/>
</dbReference>
<sequence>MPQQHFLFSVDSSAFMSLAARFPKNSGMCKAHHVEDNRLVVEEQQVHVVQPAEDTEWKVKLLNQSVYDQSSPTIDIVEHSGEKEAINSNDSCGATSIVISLPDESISRLSESSQQNIKEHCIPMRSGLHSATIEEGEEKSCYSGDRKELTDIVSSQGSVISSQISGDFLNDQNLEKIGSCSDSNSEVEVLSSTAKYNHFDSGTSFSKLLEMVSSTKFYEDNNQKSKSNENLRDTYDQALCRQHDNSIESSQKSSLTQGSSEAPINLSPDCIGPCKTKASASDFLKKKDENGMNRSSFQTTEPAGQVAITLSQTIVSQVHPQEQSNHQQQSFFNFNISEERGSDLGGHKNASRNATNGISSGPTKVKSKEQRKDKKDDYNWDSLRVDAQAKAGKREKTENTMDSLDWDAVRCVDVNEIAKTIKERGMNNRLAERIQSFLNRLVEEHGSIDLEWLRDVPPDKAKEYLLSVKGLGLKSVECVRLLTLHHLAFPVDTNVGRIAVRLGWVPLQPLPESLQLHLLELYPVLESIQKYLWPRLCKLDQKTLYELHYQMITFGKVCICVANFSTLEGTANIIVGNIGKELDRQPARSARLALPGPEQNSIVSTAGNSVIDQKPSKIISQLHLPPPENTTQAEEIQLTEVSRQLESKYEMNICQPIIEEPTTPEPECSQVSQTDIEDAFYEDSCEIPTIKLDIEEFTLNLQNYMQEKMELQEGEMSKALVALNPEAASIPMPKLKNVSRLRTEHCVREPDDPGKYLLAIWTPGETANSIQPPESKCSAREEYGQLCDEKECFSCNSFREANSQIVRGTLLIPCRTAMRGSFPLNGTYFQVNEVFADHESSLNPISVPRSWIWNLIRRTVYFGTSVPTIFKGLTTQEIQQCFWRGYVCVRGFDRETRAPRPLMARLHFPASKLAKTKEKTEKKSSSAKSRGLKPNTKQPELISKSSNLKEA</sequence>
<dbReference type="Gene3D" id="1.10.340.30">
    <property type="entry name" value="Hypothetical protein, domain 2"/>
    <property type="match status" value="1"/>
</dbReference>
<keyword evidence="5" id="KW-0479">Metal-binding</keyword>
<dbReference type="InterPro" id="IPR028924">
    <property type="entry name" value="Perm-CXXC"/>
</dbReference>
<dbReference type="CDD" id="cd00056">
    <property type="entry name" value="ENDO3c"/>
    <property type="match status" value="1"/>
</dbReference>
<dbReference type="InterPro" id="IPR044811">
    <property type="entry name" value="DME/ROS1"/>
</dbReference>
<keyword evidence="9" id="KW-0539">Nucleus</keyword>
<dbReference type="Gramene" id="rna-AYBTSS11_LOCUS21880">
    <property type="protein sequence ID" value="CAJ1968743.1"/>
    <property type="gene ID" value="gene-AYBTSS11_LOCUS21880"/>
</dbReference>
<dbReference type="GO" id="GO:0003677">
    <property type="term" value="F:DNA binding"/>
    <property type="evidence" value="ECO:0007669"/>
    <property type="project" value="UniProtKB-KW"/>
</dbReference>
<dbReference type="InterPro" id="IPR003265">
    <property type="entry name" value="HhH-GPD_domain"/>
</dbReference>
<dbReference type="GO" id="GO:0046872">
    <property type="term" value="F:metal ion binding"/>
    <property type="evidence" value="ECO:0007669"/>
    <property type="project" value="UniProtKB-KW"/>
</dbReference>
<keyword evidence="13" id="KW-1185">Reference proteome</keyword>
<feature type="compositionally biased region" description="Low complexity" evidence="10">
    <location>
        <begin position="249"/>
        <end position="260"/>
    </location>
</feature>
<evidence type="ECO:0000313" key="12">
    <source>
        <dbReference type="EMBL" id="CAJ1968743.1"/>
    </source>
</evidence>
<dbReference type="GO" id="GO:0005634">
    <property type="term" value="C:nucleus"/>
    <property type="evidence" value="ECO:0007669"/>
    <property type="project" value="UniProtKB-SubCell"/>
</dbReference>
<dbReference type="Pfam" id="PF15629">
    <property type="entry name" value="Perm-CXXC"/>
    <property type="match status" value="1"/>
</dbReference>
<keyword evidence="4" id="KW-0004">4Fe-4S</keyword>